<dbReference type="SMART" id="SM00355">
    <property type="entry name" value="ZnF_C2H2"/>
    <property type="match status" value="3"/>
</dbReference>
<evidence type="ECO:0000256" key="4">
    <source>
        <dbReference type="ARBA" id="ARBA00022771"/>
    </source>
</evidence>
<dbReference type="SUPFAM" id="SSF57667">
    <property type="entry name" value="beta-beta-alpha zinc fingers"/>
    <property type="match status" value="2"/>
</dbReference>
<evidence type="ECO:0000256" key="6">
    <source>
        <dbReference type="ARBA" id="ARBA00023242"/>
    </source>
</evidence>
<feature type="domain" description="C2H2-type" evidence="8">
    <location>
        <begin position="107"/>
        <end position="134"/>
    </location>
</feature>
<evidence type="ECO:0000313" key="12">
    <source>
        <dbReference type="WBParaSite" id="DME_0000476501-mRNA-1"/>
    </source>
</evidence>
<dbReference type="Gene3D" id="3.30.160.60">
    <property type="entry name" value="Classic Zinc Finger"/>
    <property type="match status" value="3"/>
</dbReference>
<dbReference type="PANTHER" id="PTHR24394">
    <property type="entry name" value="ZINC FINGER PROTEIN"/>
    <property type="match status" value="1"/>
</dbReference>
<reference evidence="12" key="1">
    <citation type="submission" date="2017-02" db="UniProtKB">
        <authorList>
            <consortium name="WormBaseParasite"/>
        </authorList>
    </citation>
    <scope>IDENTIFICATION</scope>
</reference>
<feature type="domain" description="C2H2-type" evidence="8">
    <location>
        <begin position="135"/>
        <end position="162"/>
    </location>
</feature>
<evidence type="ECO:0000259" key="8">
    <source>
        <dbReference type="PROSITE" id="PS50157"/>
    </source>
</evidence>
<proteinExistence type="predicted"/>
<dbReference type="Pfam" id="PF00096">
    <property type="entry name" value="zf-C2H2"/>
    <property type="match status" value="3"/>
</dbReference>
<evidence type="ECO:0000256" key="1">
    <source>
        <dbReference type="ARBA" id="ARBA00004123"/>
    </source>
</evidence>
<keyword evidence="2" id="KW-0479">Metal-binding</keyword>
<organism evidence="10 12">
    <name type="scientific">Dracunculus medinensis</name>
    <name type="common">Guinea worm</name>
    <dbReference type="NCBI Taxonomy" id="318479"/>
    <lineage>
        <taxon>Eukaryota</taxon>
        <taxon>Metazoa</taxon>
        <taxon>Ecdysozoa</taxon>
        <taxon>Nematoda</taxon>
        <taxon>Chromadorea</taxon>
        <taxon>Rhabditida</taxon>
        <taxon>Spirurina</taxon>
        <taxon>Dracunculoidea</taxon>
        <taxon>Dracunculidae</taxon>
        <taxon>Dracunculus</taxon>
    </lineage>
</organism>
<evidence type="ECO:0000313" key="11">
    <source>
        <dbReference type="Proteomes" id="UP000274756"/>
    </source>
</evidence>
<dbReference type="InterPro" id="IPR013087">
    <property type="entry name" value="Znf_C2H2_type"/>
</dbReference>
<dbReference type="FunFam" id="3.30.160.60:FF:000634">
    <property type="entry name" value="Zinc finger X-chromosomal protein"/>
    <property type="match status" value="1"/>
</dbReference>
<keyword evidence="4 7" id="KW-0863">Zinc-finger</keyword>
<dbReference type="OrthoDB" id="40579at2759"/>
<dbReference type="GO" id="GO:0005634">
    <property type="term" value="C:nucleus"/>
    <property type="evidence" value="ECO:0007669"/>
    <property type="project" value="UniProtKB-SubCell"/>
</dbReference>
<comment type="subcellular location">
    <subcellularLocation>
        <location evidence="1">Nucleus</location>
    </subcellularLocation>
</comment>
<dbReference type="FunFam" id="3.30.160.60:FF:001182">
    <property type="entry name" value="Zinc finger, C2H2 type"/>
    <property type="match status" value="1"/>
</dbReference>
<dbReference type="PANTHER" id="PTHR24394:SF29">
    <property type="entry name" value="MYONEURIN"/>
    <property type="match status" value="1"/>
</dbReference>
<dbReference type="AlphaFoldDB" id="A0A0N4UC02"/>
<dbReference type="EMBL" id="UYYG01001170">
    <property type="protein sequence ID" value="VDN58675.1"/>
    <property type="molecule type" value="Genomic_DNA"/>
</dbReference>
<dbReference type="GO" id="GO:0008270">
    <property type="term" value="F:zinc ion binding"/>
    <property type="evidence" value="ECO:0007669"/>
    <property type="project" value="UniProtKB-KW"/>
</dbReference>
<accession>A0A0N4UC02</accession>
<evidence type="ECO:0000256" key="2">
    <source>
        <dbReference type="ARBA" id="ARBA00022723"/>
    </source>
</evidence>
<evidence type="ECO:0000256" key="5">
    <source>
        <dbReference type="ARBA" id="ARBA00022833"/>
    </source>
</evidence>
<dbReference type="GO" id="GO:0000981">
    <property type="term" value="F:DNA-binding transcription factor activity, RNA polymerase II-specific"/>
    <property type="evidence" value="ECO:0007669"/>
    <property type="project" value="TreeGrafter"/>
</dbReference>
<feature type="domain" description="C2H2-type" evidence="8">
    <location>
        <begin position="79"/>
        <end position="106"/>
    </location>
</feature>
<dbReference type="WBParaSite" id="DME_0000476501-mRNA-1">
    <property type="protein sequence ID" value="DME_0000476501-mRNA-1"/>
    <property type="gene ID" value="DME_0000476501"/>
</dbReference>
<dbReference type="FunFam" id="3.30.160.60:FF:000512">
    <property type="entry name" value="zinc finger protein 197 isoform X1"/>
    <property type="match status" value="1"/>
</dbReference>
<keyword evidence="5" id="KW-0862">Zinc</keyword>
<sequence>MHPNGYHFSSYASGYQMIQQATFQWTSALSRFAKQQLQTNSSTSFERLRLLGQQHLFFSGSRDQRLRADPNVRQSAKKYRCDICEKAFSRSNTLVTHKRIHTGEKPFQCDHCGRAFRQPGNLTRHRLTHTTVKPYVCTFCEKAFNRASNLHTHMRTHSQMTTICSSPNYFNTTLNQQNNKFLLIGSQTMN</sequence>
<dbReference type="STRING" id="318479.A0A0N4UC02"/>
<evidence type="ECO:0000256" key="3">
    <source>
        <dbReference type="ARBA" id="ARBA00022737"/>
    </source>
</evidence>
<evidence type="ECO:0000313" key="9">
    <source>
        <dbReference type="EMBL" id="VDN58675.1"/>
    </source>
</evidence>
<evidence type="ECO:0000256" key="7">
    <source>
        <dbReference type="PROSITE-ProRule" id="PRU00042"/>
    </source>
</evidence>
<gene>
    <name evidence="9" type="ORF">DME_LOCUS8648</name>
</gene>
<dbReference type="Proteomes" id="UP000038040">
    <property type="component" value="Unplaced"/>
</dbReference>
<dbReference type="PROSITE" id="PS50157">
    <property type="entry name" value="ZINC_FINGER_C2H2_2"/>
    <property type="match status" value="3"/>
</dbReference>
<dbReference type="InterPro" id="IPR036236">
    <property type="entry name" value="Znf_C2H2_sf"/>
</dbReference>
<dbReference type="PROSITE" id="PS00028">
    <property type="entry name" value="ZINC_FINGER_C2H2_1"/>
    <property type="match status" value="3"/>
</dbReference>
<name>A0A0N4UC02_DRAME</name>
<keyword evidence="6" id="KW-0539">Nucleus</keyword>
<evidence type="ECO:0000313" key="10">
    <source>
        <dbReference type="Proteomes" id="UP000038040"/>
    </source>
</evidence>
<dbReference type="Proteomes" id="UP000274756">
    <property type="component" value="Unassembled WGS sequence"/>
</dbReference>
<keyword evidence="11" id="KW-1185">Reference proteome</keyword>
<protein>
    <submittedName>
        <fullName evidence="12">C2H2-type domain-containing protein</fullName>
    </submittedName>
</protein>
<keyword evidence="3" id="KW-0677">Repeat</keyword>
<reference evidence="9 11" key="2">
    <citation type="submission" date="2018-11" db="EMBL/GenBank/DDBJ databases">
        <authorList>
            <consortium name="Pathogen Informatics"/>
        </authorList>
    </citation>
    <scope>NUCLEOTIDE SEQUENCE [LARGE SCALE GENOMIC DNA]</scope>
</reference>